<dbReference type="CDD" id="cd20802">
    <property type="entry name" value="C1_DGK_typeIV_rpt1"/>
    <property type="match status" value="1"/>
</dbReference>
<dbReference type="OrthoDB" id="242257at2759"/>
<dbReference type="GO" id="GO:0004143">
    <property type="term" value="F:ATP-dependent diacylglycerol kinase activity"/>
    <property type="evidence" value="ECO:0007669"/>
    <property type="project" value="InterPro"/>
</dbReference>
<evidence type="ECO:0000313" key="4">
    <source>
        <dbReference type="Proteomes" id="UP000019149"/>
    </source>
</evidence>
<dbReference type="GO" id="GO:0005886">
    <property type="term" value="C:plasma membrane"/>
    <property type="evidence" value="ECO:0007669"/>
    <property type="project" value="TreeGrafter"/>
</dbReference>
<feature type="chain" id="PRO_5004882211" evidence="2">
    <location>
        <begin position="24"/>
        <end position="218"/>
    </location>
</feature>
<organism evidence="3 4">
    <name type="scientific">Echinococcus granulosus</name>
    <name type="common">Hydatid tapeworm</name>
    <dbReference type="NCBI Taxonomy" id="6210"/>
    <lineage>
        <taxon>Eukaryota</taxon>
        <taxon>Metazoa</taxon>
        <taxon>Spiralia</taxon>
        <taxon>Lophotrochozoa</taxon>
        <taxon>Platyhelminthes</taxon>
        <taxon>Cestoda</taxon>
        <taxon>Eucestoda</taxon>
        <taxon>Cyclophyllidea</taxon>
        <taxon>Taeniidae</taxon>
        <taxon>Echinococcus</taxon>
        <taxon>Echinococcus granulosus group</taxon>
    </lineage>
</organism>
<dbReference type="PANTHER" id="PTHR11255:SF80">
    <property type="entry name" value="EYE-SPECIFIC DIACYLGLYCEROL KINASE"/>
    <property type="match status" value="1"/>
</dbReference>
<evidence type="ECO:0000256" key="2">
    <source>
        <dbReference type="SAM" id="SignalP"/>
    </source>
</evidence>
<dbReference type="InterPro" id="IPR037607">
    <property type="entry name" value="DGK"/>
</dbReference>
<dbReference type="PANTHER" id="PTHR11255">
    <property type="entry name" value="DIACYLGLYCEROL KINASE"/>
    <property type="match status" value="1"/>
</dbReference>
<keyword evidence="4" id="KW-1185">Reference proteome</keyword>
<dbReference type="EMBL" id="APAU02000065">
    <property type="protein sequence ID" value="EUB58237.1"/>
    <property type="molecule type" value="Genomic_DNA"/>
</dbReference>
<proteinExistence type="predicted"/>
<dbReference type="KEGG" id="egl:EGR_06872"/>
<evidence type="ECO:0000313" key="3">
    <source>
        <dbReference type="EMBL" id="EUB58237.1"/>
    </source>
</evidence>
<keyword evidence="3" id="KW-0808">Transferase</keyword>
<dbReference type="Proteomes" id="UP000019149">
    <property type="component" value="Unassembled WGS sequence"/>
</dbReference>
<dbReference type="GeneID" id="36342587"/>
<protein>
    <submittedName>
        <fullName evidence="3">Diacylglycerol kinase zeta</fullName>
    </submittedName>
</protein>
<keyword evidence="3" id="KW-0418">Kinase</keyword>
<name>W6UJC2_ECHGR</name>
<dbReference type="GO" id="GO:0007165">
    <property type="term" value="P:signal transduction"/>
    <property type="evidence" value="ECO:0007669"/>
    <property type="project" value="InterPro"/>
</dbReference>
<evidence type="ECO:0000256" key="1">
    <source>
        <dbReference type="SAM" id="MobiDB-lite"/>
    </source>
</evidence>
<dbReference type="AlphaFoldDB" id="W6UJC2"/>
<accession>W6UJC2</accession>
<sequence>MVERSYLLILLFSSVSHFHLKFAVNNSNDTGNNSATSWSISMPKWTILKREAGEERQPSMQEGRRGGEVEREGTETDGKPDCHLWYDTAASGEYCYVSDSQCTKAGPRKKCSSCRIICHTACIPRLDAKCKPTFRRAVSSTYRNKNDDQDTLYMQCSWCHLCYHNKPECFDSSLLTVSCQFGKHAKLIIPPTWIVKMPNEASHFSPSVSIFLEWVLTE</sequence>
<reference evidence="3 4" key="1">
    <citation type="journal article" date="2013" name="Nat. Genet.">
        <title>The genome of the hydatid tapeworm Echinococcus granulosus.</title>
        <authorList>
            <person name="Zheng H."/>
            <person name="Zhang W."/>
            <person name="Zhang L."/>
            <person name="Zhang Z."/>
            <person name="Li J."/>
            <person name="Lu G."/>
            <person name="Zhu Y."/>
            <person name="Wang Y."/>
            <person name="Huang Y."/>
            <person name="Liu J."/>
            <person name="Kang H."/>
            <person name="Chen J."/>
            <person name="Wang L."/>
            <person name="Chen A."/>
            <person name="Yu S."/>
            <person name="Gao Z."/>
            <person name="Jin L."/>
            <person name="Gu W."/>
            <person name="Wang Z."/>
            <person name="Zhao L."/>
            <person name="Shi B."/>
            <person name="Wen H."/>
            <person name="Lin R."/>
            <person name="Jones M.K."/>
            <person name="Brejova B."/>
            <person name="Vinar T."/>
            <person name="Zhao G."/>
            <person name="McManus D.P."/>
            <person name="Chen Z."/>
            <person name="Zhou Y."/>
            <person name="Wang S."/>
        </authorList>
    </citation>
    <scope>NUCLEOTIDE SEQUENCE [LARGE SCALE GENOMIC DNA]</scope>
</reference>
<dbReference type="CTD" id="36342587"/>
<feature type="region of interest" description="Disordered" evidence="1">
    <location>
        <begin position="51"/>
        <end position="77"/>
    </location>
</feature>
<feature type="signal peptide" evidence="2">
    <location>
        <begin position="1"/>
        <end position="23"/>
    </location>
</feature>
<comment type="caution">
    <text evidence="3">The sequence shown here is derived from an EMBL/GenBank/DDBJ whole genome shotgun (WGS) entry which is preliminary data.</text>
</comment>
<keyword evidence="2" id="KW-0732">Signal</keyword>
<gene>
    <name evidence="3" type="ORF">EGR_06872</name>
</gene>
<dbReference type="RefSeq" id="XP_024349433.1">
    <property type="nucleotide sequence ID" value="XM_024496121.1"/>
</dbReference>